<gene>
    <name evidence="1" type="ORF">MUN79_28795</name>
</gene>
<sequence length="80" mass="8254">MGNQVVPVAHAVALHLHCGPEVRAVASLTASKGLYHRLLPTSLALGILAASGHLQHGAQLLHLCSVTVDEAVAAHGILRL</sequence>
<evidence type="ECO:0000313" key="1">
    <source>
        <dbReference type="EMBL" id="UOQ75190.1"/>
    </source>
</evidence>
<keyword evidence="1" id="KW-0614">Plasmid</keyword>
<accession>A0A8T9QH70</accession>
<organism evidence="1 2">
    <name type="scientific">Hymenobacter cellulosilyticus</name>
    <dbReference type="NCBI Taxonomy" id="2932248"/>
    <lineage>
        <taxon>Bacteria</taxon>
        <taxon>Pseudomonadati</taxon>
        <taxon>Bacteroidota</taxon>
        <taxon>Cytophagia</taxon>
        <taxon>Cytophagales</taxon>
        <taxon>Hymenobacteraceae</taxon>
        <taxon>Hymenobacter</taxon>
    </lineage>
</organism>
<keyword evidence="2" id="KW-1185">Reference proteome</keyword>
<name>A0A8T9QH70_9BACT</name>
<dbReference type="Proteomes" id="UP000831796">
    <property type="component" value="Plasmid unnamed1"/>
</dbReference>
<dbReference type="EMBL" id="CP095047">
    <property type="protein sequence ID" value="UOQ75190.1"/>
    <property type="molecule type" value="Genomic_DNA"/>
</dbReference>
<dbReference type="KEGG" id="hcu:MUN79_28795"/>
<dbReference type="RefSeq" id="WP_244678523.1">
    <property type="nucleotide sequence ID" value="NZ_CP095047.1"/>
</dbReference>
<protein>
    <submittedName>
        <fullName evidence="1">Uncharacterized protein</fullName>
    </submittedName>
</protein>
<proteinExistence type="predicted"/>
<dbReference type="AlphaFoldDB" id="A0A8T9QH70"/>
<evidence type="ECO:0000313" key="2">
    <source>
        <dbReference type="Proteomes" id="UP000831796"/>
    </source>
</evidence>
<geneLocation type="plasmid" evidence="1 2">
    <name>unnamed1</name>
</geneLocation>
<reference evidence="1" key="1">
    <citation type="submission" date="2022-04" db="EMBL/GenBank/DDBJ databases">
        <title>Hymenobacter sp. isolated from the air.</title>
        <authorList>
            <person name="Won M."/>
            <person name="Lee C.-M."/>
            <person name="Woen H.-Y."/>
            <person name="Kwon S.-W."/>
        </authorList>
    </citation>
    <scope>NUCLEOTIDE SEQUENCE</scope>
    <source>
        <strain evidence="1">5116S-3</strain>
        <plasmid evidence="1">unnamed1</plasmid>
    </source>
</reference>